<evidence type="ECO:0000256" key="1">
    <source>
        <dbReference type="ARBA" id="ARBA00004651"/>
    </source>
</evidence>
<evidence type="ECO:0000256" key="2">
    <source>
        <dbReference type="ARBA" id="ARBA00005262"/>
    </source>
</evidence>
<dbReference type="PIRSF" id="PIRSF004810">
    <property type="entry name" value="ChrA"/>
    <property type="match status" value="1"/>
</dbReference>
<dbReference type="OrthoDB" id="8969999at2"/>
<evidence type="ECO:0000313" key="10">
    <source>
        <dbReference type="Proteomes" id="UP000366819"/>
    </source>
</evidence>
<feature type="transmembrane region" description="Helical" evidence="8">
    <location>
        <begin position="218"/>
        <end position="249"/>
    </location>
</feature>
<comment type="similarity">
    <text evidence="2">Belongs to the chromate ion transporter (CHR) (TC 2.A.51) family.</text>
</comment>
<comment type="subcellular location">
    <subcellularLocation>
        <location evidence="1">Cell membrane</location>
        <topology evidence="1">Multi-pass membrane protein</topology>
    </subcellularLocation>
</comment>
<evidence type="ECO:0000256" key="5">
    <source>
        <dbReference type="ARBA" id="ARBA00022989"/>
    </source>
</evidence>
<evidence type="ECO:0000256" key="6">
    <source>
        <dbReference type="ARBA" id="ARBA00023136"/>
    </source>
</evidence>
<feature type="transmembrane region" description="Helical" evidence="8">
    <location>
        <begin position="371"/>
        <end position="393"/>
    </location>
</feature>
<feature type="transmembrane region" description="Helical" evidence="8">
    <location>
        <begin position="306"/>
        <end position="324"/>
    </location>
</feature>
<evidence type="ECO:0000256" key="3">
    <source>
        <dbReference type="ARBA" id="ARBA00022475"/>
    </source>
</evidence>
<keyword evidence="6 8" id="KW-0472">Membrane</keyword>
<evidence type="ECO:0000256" key="7">
    <source>
        <dbReference type="SAM" id="MobiDB-lite"/>
    </source>
</evidence>
<dbReference type="PANTHER" id="PTHR33567:SF3">
    <property type="entry name" value="CHROMATE ION TRANSPORTER (EUROFUNG)"/>
    <property type="match status" value="1"/>
</dbReference>
<dbReference type="NCBIfam" id="TIGR00937">
    <property type="entry name" value="2A51"/>
    <property type="match status" value="1"/>
</dbReference>
<dbReference type="AlphaFoldDB" id="A0A5E4RUJ4"/>
<protein>
    <submittedName>
        <fullName evidence="9">Chromate ion family chromate transporter</fullName>
    </submittedName>
</protein>
<proteinExistence type="inferred from homology"/>
<reference evidence="9 10" key="1">
    <citation type="submission" date="2019-08" db="EMBL/GenBank/DDBJ databases">
        <authorList>
            <person name="Peeters C."/>
        </authorList>
    </citation>
    <scope>NUCLEOTIDE SEQUENCE [LARGE SCALE GENOMIC DNA]</scope>
    <source>
        <strain evidence="9 10">LMG 31011</strain>
    </source>
</reference>
<accession>A0A5E4RUJ4</accession>
<keyword evidence="3" id="KW-1003">Cell membrane</keyword>
<dbReference type="InterPro" id="IPR003370">
    <property type="entry name" value="Chromate_transpt"/>
</dbReference>
<evidence type="ECO:0000256" key="4">
    <source>
        <dbReference type="ARBA" id="ARBA00022692"/>
    </source>
</evidence>
<dbReference type="EMBL" id="CABPSN010000001">
    <property type="protein sequence ID" value="VVD65558.1"/>
    <property type="molecule type" value="Genomic_DNA"/>
</dbReference>
<feature type="region of interest" description="Disordered" evidence="7">
    <location>
        <begin position="14"/>
        <end position="37"/>
    </location>
</feature>
<feature type="transmembrane region" description="Helical" evidence="8">
    <location>
        <begin position="405"/>
        <end position="425"/>
    </location>
</feature>
<dbReference type="InterPro" id="IPR014047">
    <property type="entry name" value="Chr_Tranpt_l_chain"/>
</dbReference>
<dbReference type="PANTHER" id="PTHR33567">
    <property type="entry name" value="CHROMATE ION TRANSPORTER (EUROFUNG)"/>
    <property type="match status" value="1"/>
</dbReference>
<evidence type="ECO:0000313" key="9">
    <source>
        <dbReference type="EMBL" id="VVD65558.1"/>
    </source>
</evidence>
<feature type="transmembrane region" description="Helical" evidence="8">
    <location>
        <begin position="79"/>
        <end position="105"/>
    </location>
</feature>
<organism evidence="9 10">
    <name type="scientific">Pandoraea aquatica</name>
    <dbReference type="NCBI Taxonomy" id="2508290"/>
    <lineage>
        <taxon>Bacteria</taxon>
        <taxon>Pseudomonadati</taxon>
        <taxon>Pseudomonadota</taxon>
        <taxon>Betaproteobacteria</taxon>
        <taxon>Burkholderiales</taxon>
        <taxon>Burkholderiaceae</taxon>
        <taxon>Pandoraea</taxon>
    </lineage>
</organism>
<feature type="transmembrane region" description="Helical" evidence="8">
    <location>
        <begin position="186"/>
        <end position="206"/>
    </location>
</feature>
<dbReference type="Pfam" id="PF02417">
    <property type="entry name" value="Chromate_transp"/>
    <property type="match status" value="2"/>
</dbReference>
<feature type="transmembrane region" description="Helical" evidence="8">
    <location>
        <begin position="150"/>
        <end position="174"/>
    </location>
</feature>
<dbReference type="GO" id="GO:0005886">
    <property type="term" value="C:plasma membrane"/>
    <property type="evidence" value="ECO:0007669"/>
    <property type="project" value="UniProtKB-SubCell"/>
</dbReference>
<evidence type="ECO:0000256" key="8">
    <source>
        <dbReference type="SAM" id="Phobius"/>
    </source>
</evidence>
<dbReference type="Proteomes" id="UP000366819">
    <property type="component" value="Unassembled WGS sequence"/>
</dbReference>
<name>A0A5E4RUJ4_9BURK</name>
<feature type="transmembrane region" description="Helical" evidence="8">
    <location>
        <begin position="269"/>
        <end position="294"/>
    </location>
</feature>
<dbReference type="GO" id="GO:0015109">
    <property type="term" value="F:chromate transmembrane transporter activity"/>
    <property type="evidence" value="ECO:0007669"/>
    <property type="project" value="InterPro"/>
</dbReference>
<gene>
    <name evidence="9" type="ORF">PAQ31011_00325</name>
</gene>
<sequence>MIAETNRRLCRNRRLPRRRREIGKPVTNRSDRRRVSPHRCVTSGRANVVTSILSPECAVPDPSSSDLTPSCAVTTGPRAALDVLCAFLVLGLTSFGGPVAHIGYFRREFVTRRRWLDDASFVDLVGLCQFLPGPASSQVGFSIGLLRAGWLGGLAAWCGFTLPSVGLLLLFAVLAPHLGGTVGDGVIHGLKLVAVAVVAQAVWDMAKRLCADVRRAGIALAAIVILTMTTTVFAQLIAIVFGAVLGYGLLRSSNAAQVSPSAPTLHFCISRTASVLSFVLFATLLAGLPLLHQWTNGRAVAIFDGFYRSGALVFGGGHVVLPLLQAQTVTTGWVSANDFLTGYGAAQAVPGPLFTFASYLGWMSGAPSHSWLGAALATLGIFLPGLLLVIAALPHWQTLRARASTAAMLAGVNAAVVGILASALYSPVWTSAVHSVADVALAVVSFVLLVRWKTPPLAIVALCVIAGATGLA</sequence>
<keyword evidence="4 8" id="KW-0812">Transmembrane</keyword>
<keyword evidence="5 8" id="KW-1133">Transmembrane helix</keyword>
<keyword evidence="10" id="KW-1185">Reference proteome</keyword>